<dbReference type="Gene3D" id="1.10.10.60">
    <property type="entry name" value="Homeodomain-like"/>
    <property type="match status" value="1"/>
</dbReference>
<evidence type="ECO:0000313" key="7">
    <source>
        <dbReference type="Proteomes" id="UP001320831"/>
    </source>
</evidence>
<dbReference type="PANTHER" id="PTHR30055:SF148">
    <property type="entry name" value="TETR-FAMILY TRANSCRIPTIONAL REGULATOR"/>
    <property type="match status" value="1"/>
</dbReference>
<dbReference type="InterPro" id="IPR050109">
    <property type="entry name" value="HTH-type_TetR-like_transc_reg"/>
</dbReference>
<dbReference type="Proteomes" id="UP001320831">
    <property type="component" value="Unassembled WGS sequence"/>
</dbReference>
<dbReference type="PANTHER" id="PTHR30055">
    <property type="entry name" value="HTH-TYPE TRANSCRIPTIONAL REGULATOR RUTR"/>
    <property type="match status" value="1"/>
</dbReference>
<dbReference type="InterPro" id="IPR009057">
    <property type="entry name" value="Homeodomain-like_sf"/>
</dbReference>
<keyword evidence="2 4" id="KW-0238">DNA-binding</keyword>
<protein>
    <submittedName>
        <fullName evidence="6">TetR/AcrR family transcriptional regulator</fullName>
    </submittedName>
</protein>
<feature type="domain" description="HTH tetR-type" evidence="5">
    <location>
        <begin position="18"/>
        <end position="78"/>
    </location>
</feature>
<gene>
    <name evidence="6" type="ORF">N5A92_20840</name>
</gene>
<keyword evidence="1" id="KW-0805">Transcription regulation</keyword>
<name>A0ABT2LSF4_9HYPH</name>
<keyword evidence="7" id="KW-1185">Reference proteome</keyword>
<organism evidence="6 7">
    <name type="scientific">Chelativorans salis</name>
    <dbReference type="NCBI Taxonomy" id="2978478"/>
    <lineage>
        <taxon>Bacteria</taxon>
        <taxon>Pseudomonadati</taxon>
        <taxon>Pseudomonadota</taxon>
        <taxon>Alphaproteobacteria</taxon>
        <taxon>Hyphomicrobiales</taxon>
        <taxon>Phyllobacteriaceae</taxon>
        <taxon>Chelativorans</taxon>
    </lineage>
</organism>
<dbReference type="Pfam" id="PF00440">
    <property type="entry name" value="TetR_N"/>
    <property type="match status" value="1"/>
</dbReference>
<dbReference type="Gene3D" id="1.10.357.10">
    <property type="entry name" value="Tetracycline Repressor, domain 2"/>
    <property type="match status" value="1"/>
</dbReference>
<dbReference type="RefSeq" id="WP_260905987.1">
    <property type="nucleotide sequence ID" value="NZ_JAOCZP010000007.1"/>
</dbReference>
<dbReference type="EMBL" id="JAOCZP010000007">
    <property type="protein sequence ID" value="MCT7377468.1"/>
    <property type="molecule type" value="Genomic_DNA"/>
</dbReference>
<accession>A0ABT2LSF4</accession>
<dbReference type="PRINTS" id="PR00455">
    <property type="entry name" value="HTHTETR"/>
</dbReference>
<feature type="DNA-binding region" description="H-T-H motif" evidence="4">
    <location>
        <begin position="41"/>
        <end position="60"/>
    </location>
</feature>
<evidence type="ECO:0000256" key="3">
    <source>
        <dbReference type="ARBA" id="ARBA00023163"/>
    </source>
</evidence>
<dbReference type="Pfam" id="PF16859">
    <property type="entry name" value="TetR_C_11"/>
    <property type="match status" value="1"/>
</dbReference>
<comment type="caution">
    <text evidence="6">The sequence shown here is derived from an EMBL/GenBank/DDBJ whole genome shotgun (WGS) entry which is preliminary data.</text>
</comment>
<dbReference type="SUPFAM" id="SSF46689">
    <property type="entry name" value="Homeodomain-like"/>
    <property type="match status" value="1"/>
</dbReference>
<evidence type="ECO:0000313" key="6">
    <source>
        <dbReference type="EMBL" id="MCT7377468.1"/>
    </source>
</evidence>
<evidence type="ECO:0000259" key="5">
    <source>
        <dbReference type="PROSITE" id="PS50977"/>
    </source>
</evidence>
<keyword evidence="3" id="KW-0804">Transcription</keyword>
<proteinExistence type="predicted"/>
<evidence type="ECO:0000256" key="4">
    <source>
        <dbReference type="PROSITE-ProRule" id="PRU00335"/>
    </source>
</evidence>
<dbReference type="InterPro" id="IPR036271">
    <property type="entry name" value="Tet_transcr_reg_TetR-rel_C_sf"/>
</dbReference>
<reference evidence="6 7" key="1">
    <citation type="submission" date="2022-09" db="EMBL/GenBank/DDBJ databases">
        <title>Chelativorans salina sp. nov., a novel slightly halophilic bacterium isolated from a saline lake sediment enrichment.</title>
        <authorList>
            <person name="Gao L."/>
            <person name="Fang B.-Z."/>
            <person name="Li W.-J."/>
        </authorList>
    </citation>
    <scope>NUCLEOTIDE SEQUENCE [LARGE SCALE GENOMIC DNA]</scope>
    <source>
        <strain evidence="6 7">EGI FJ00035</strain>
    </source>
</reference>
<dbReference type="InterPro" id="IPR011075">
    <property type="entry name" value="TetR_C"/>
</dbReference>
<dbReference type="SUPFAM" id="SSF48498">
    <property type="entry name" value="Tetracyclin repressor-like, C-terminal domain"/>
    <property type="match status" value="1"/>
</dbReference>
<sequence>MEKDEEPQRRSIGARRNPETEKAILQAAHEVLQEAGYAGFSIEAVARRARAGKPTIYRWWPSKGVLLLAVYHLHKRAFTHHDTGDLEKDLLLFLSALFNYWHRTPYADFFRSILAEAQADEATSDAVADYARERCAQIAEVFERARRRGDLVPDAEPLVAAELVLSFAWTRLIQNRLEISDEELRSVVRSLVRGVLKSGAG</sequence>
<dbReference type="InterPro" id="IPR001647">
    <property type="entry name" value="HTH_TetR"/>
</dbReference>
<evidence type="ECO:0000256" key="2">
    <source>
        <dbReference type="ARBA" id="ARBA00023125"/>
    </source>
</evidence>
<evidence type="ECO:0000256" key="1">
    <source>
        <dbReference type="ARBA" id="ARBA00023015"/>
    </source>
</evidence>
<dbReference type="PROSITE" id="PS50977">
    <property type="entry name" value="HTH_TETR_2"/>
    <property type="match status" value="1"/>
</dbReference>